<proteinExistence type="predicted"/>
<dbReference type="Proteomes" id="UP000199341">
    <property type="component" value="Unassembled WGS sequence"/>
</dbReference>
<evidence type="ECO:0000313" key="3">
    <source>
        <dbReference type="EMBL" id="SDN72420.1"/>
    </source>
</evidence>
<dbReference type="STRING" id="310781.SAMN05216259_105312"/>
<dbReference type="InterPro" id="IPR029058">
    <property type="entry name" value="AB_hydrolase_fold"/>
</dbReference>
<gene>
    <name evidence="3" type="ORF">SAMN05216259_105312</name>
</gene>
<dbReference type="InterPro" id="IPR002925">
    <property type="entry name" value="Dienelactn_hydro"/>
</dbReference>
<protein>
    <submittedName>
        <fullName evidence="3">Dienelactone hydrolase</fullName>
    </submittedName>
</protein>
<organism evidence="3 4">
    <name type="scientific">Actinacidiphila guanduensis</name>
    <dbReference type="NCBI Taxonomy" id="310781"/>
    <lineage>
        <taxon>Bacteria</taxon>
        <taxon>Bacillati</taxon>
        <taxon>Actinomycetota</taxon>
        <taxon>Actinomycetes</taxon>
        <taxon>Kitasatosporales</taxon>
        <taxon>Streptomycetaceae</taxon>
        <taxon>Actinacidiphila</taxon>
    </lineage>
</organism>
<evidence type="ECO:0000259" key="2">
    <source>
        <dbReference type="Pfam" id="PF01738"/>
    </source>
</evidence>
<reference evidence="3 4" key="1">
    <citation type="submission" date="2016-10" db="EMBL/GenBank/DDBJ databases">
        <authorList>
            <person name="de Groot N.N."/>
        </authorList>
    </citation>
    <scope>NUCLEOTIDE SEQUENCE [LARGE SCALE GENOMIC DNA]</scope>
    <source>
        <strain evidence="3 4">CGMCC 4.2022</strain>
    </source>
</reference>
<name>A0A1H0DQG8_9ACTN</name>
<keyword evidence="4" id="KW-1185">Reference proteome</keyword>
<dbReference type="PANTHER" id="PTHR46623:SF6">
    <property type="entry name" value="ALPHA_BETA-HYDROLASES SUPERFAMILY PROTEIN"/>
    <property type="match status" value="1"/>
</dbReference>
<feature type="region of interest" description="Disordered" evidence="1">
    <location>
        <begin position="21"/>
        <end position="45"/>
    </location>
</feature>
<dbReference type="Gene3D" id="3.40.50.1820">
    <property type="entry name" value="alpha/beta hydrolase"/>
    <property type="match status" value="1"/>
</dbReference>
<dbReference type="AlphaFoldDB" id="A0A1H0DQG8"/>
<feature type="domain" description="Dienelactone hydrolase" evidence="2">
    <location>
        <begin position="51"/>
        <end position="239"/>
    </location>
</feature>
<dbReference type="PANTHER" id="PTHR46623">
    <property type="entry name" value="CARBOXYMETHYLENEBUTENOLIDASE-RELATED"/>
    <property type="match status" value="1"/>
</dbReference>
<dbReference type="GO" id="GO:0016787">
    <property type="term" value="F:hydrolase activity"/>
    <property type="evidence" value="ECO:0007669"/>
    <property type="project" value="UniProtKB-KW"/>
</dbReference>
<accession>A0A1H0DQG8</accession>
<keyword evidence="3" id="KW-0378">Hydrolase</keyword>
<evidence type="ECO:0000256" key="1">
    <source>
        <dbReference type="SAM" id="MobiDB-lite"/>
    </source>
</evidence>
<evidence type="ECO:0000313" key="4">
    <source>
        <dbReference type="Proteomes" id="UP000199341"/>
    </source>
</evidence>
<dbReference type="InterPro" id="IPR051049">
    <property type="entry name" value="Dienelactone_hydrolase-like"/>
</dbReference>
<dbReference type="EMBL" id="FNIE01000005">
    <property type="protein sequence ID" value="SDN72420.1"/>
    <property type="molecule type" value="Genomic_DNA"/>
</dbReference>
<sequence length="240" mass="25913">MPPAAAGGPIRHVYGVAAVRGNRRSDAGRGPGGMAPWTRTRPTANEGTSVTAATILLLHSTYGLRPAVHTAADRLRAAGHEVHVPDLFDGRTAETMEEGLRLREEIGRDELLRRAVTAAAPYSEAGLVYAGFSLGGAIAQNLALGDERARGLLLLHGTSDVADDAATHIPVQLHVADPDPFEPDDWLNAWYLRMRKAGADVEVHRYRGAGHLYTDPELPDYDAEADKRTWAIALDFLQDV</sequence>
<dbReference type="Pfam" id="PF01738">
    <property type="entry name" value="DLH"/>
    <property type="match status" value="1"/>
</dbReference>
<dbReference type="SUPFAM" id="SSF53474">
    <property type="entry name" value="alpha/beta-Hydrolases"/>
    <property type="match status" value="1"/>
</dbReference>